<evidence type="ECO:0000256" key="1">
    <source>
        <dbReference type="SAM" id="MobiDB-lite"/>
    </source>
</evidence>
<feature type="region of interest" description="Disordered" evidence="1">
    <location>
        <begin position="1"/>
        <end position="24"/>
    </location>
</feature>
<evidence type="ECO:0000256" key="2">
    <source>
        <dbReference type="SAM" id="Phobius"/>
    </source>
</evidence>
<proteinExistence type="predicted"/>
<evidence type="ECO:0000313" key="3">
    <source>
        <dbReference type="EMBL" id="CAD8370275.1"/>
    </source>
</evidence>
<dbReference type="EMBL" id="HBEG01032424">
    <property type="protein sequence ID" value="CAD8370275.1"/>
    <property type="molecule type" value="Transcribed_RNA"/>
</dbReference>
<protein>
    <submittedName>
        <fullName evidence="3">Uncharacterized protein</fullName>
    </submittedName>
</protein>
<keyword evidence="2" id="KW-0812">Transmembrane</keyword>
<name>A0A7S0APJ0_9DINO</name>
<dbReference type="AlphaFoldDB" id="A0A7S0APJ0"/>
<gene>
    <name evidence="3" type="ORF">PBAH0796_LOCUS19766</name>
</gene>
<keyword evidence="2" id="KW-0472">Membrane</keyword>
<keyword evidence="2" id="KW-1133">Transmembrane helix</keyword>
<sequence length="369" mass="39723">MSSQETWLKPIPGAKFPAQQAPSLSSQDNTSMLAGCRNVRLAAHLTAAAIFIGYGKADTDLISAMCSDATAKCVEATDLVHEHLEEIQDTCKTEPEPKVKPCEDGKVAGIDAAEENVTAFYNKHCVDHVTEWLGKDDKTLENVHKYADKFETTHKAEIEKELHEGIHRGIKDGKPGEKTLLQIVCTHEVEKEVERDGGLVHDHLKEVEAGCKGKDDVAKCETVAAGGLIAAKDKTIASYIEHCSKPTTWSLWAIHPAVDNFAAVHKKEMKHALHEKIHGAMAASGLESATAAFSLQPAPVAPVPSQFSGAASAQLVMGVTGLVAGLGAMGFGVVRLVRPRALPWSEEPIAPLQQDGRDIEELQAVLNEQ</sequence>
<organism evidence="3">
    <name type="scientific">Pyrodinium bahamense</name>
    <dbReference type="NCBI Taxonomy" id="73915"/>
    <lineage>
        <taxon>Eukaryota</taxon>
        <taxon>Sar</taxon>
        <taxon>Alveolata</taxon>
        <taxon>Dinophyceae</taxon>
        <taxon>Gonyaulacales</taxon>
        <taxon>Pyrocystaceae</taxon>
        <taxon>Pyrodinium</taxon>
    </lineage>
</organism>
<feature type="transmembrane region" description="Helical" evidence="2">
    <location>
        <begin position="315"/>
        <end position="337"/>
    </location>
</feature>
<accession>A0A7S0APJ0</accession>
<reference evidence="3" key="1">
    <citation type="submission" date="2021-01" db="EMBL/GenBank/DDBJ databases">
        <authorList>
            <person name="Corre E."/>
            <person name="Pelletier E."/>
            <person name="Niang G."/>
            <person name="Scheremetjew M."/>
            <person name="Finn R."/>
            <person name="Kale V."/>
            <person name="Holt S."/>
            <person name="Cochrane G."/>
            <person name="Meng A."/>
            <person name="Brown T."/>
            <person name="Cohen L."/>
        </authorList>
    </citation>
    <scope>NUCLEOTIDE SEQUENCE</scope>
    <source>
        <strain evidence="3">Pbaha01</strain>
    </source>
</reference>